<feature type="compositionally biased region" description="Polar residues" evidence="1">
    <location>
        <begin position="16"/>
        <end position="27"/>
    </location>
</feature>
<dbReference type="EMBL" id="AEPE02000005">
    <property type="protein sequence ID" value="EFZ36670.1"/>
    <property type="molecule type" value="Genomic_DNA"/>
</dbReference>
<feature type="region of interest" description="Disordered" evidence="1">
    <location>
        <begin position="16"/>
        <end position="53"/>
    </location>
</feature>
<evidence type="ECO:0000256" key="1">
    <source>
        <dbReference type="SAM" id="MobiDB-lite"/>
    </source>
</evidence>
<dbReference type="RefSeq" id="WP_004369738.1">
    <property type="nucleotide sequence ID" value="NZ_GL833119.1"/>
</dbReference>
<dbReference type="Proteomes" id="UP000005580">
    <property type="component" value="Unassembled WGS sequence"/>
</dbReference>
<organism evidence="2 3">
    <name type="scientific">Hoylesella oralis ATCC 33269</name>
    <dbReference type="NCBI Taxonomy" id="873533"/>
    <lineage>
        <taxon>Bacteria</taxon>
        <taxon>Pseudomonadati</taxon>
        <taxon>Bacteroidota</taxon>
        <taxon>Bacteroidia</taxon>
        <taxon>Bacteroidales</taxon>
        <taxon>Prevotellaceae</taxon>
        <taxon>Hoylesella</taxon>
    </lineage>
</organism>
<comment type="caution">
    <text evidence="2">The sequence shown here is derived from an EMBL/GenBank/DDBJ whole genome shotgun (WGS) entry which is preliminary data.</text>
</comment>
<evidence type="ECO:0000313" key="3">
    <source>
        <dbReference type="Proteomes" id="UP000005580"/>
    </source>
</evidence>
<sequence length="53" mass="5808">MKANYVKPQVNSLSVKSQLLAGSNPKNKGQLGDYEEGEDLGSDDMNAKTNFIY</sequence>
<evidence type="ECO:0000313" key="2">
    <source>
        <dbReference type="EMBL" id="EFZ36670.1"/>
    </source>
</evidence>
<gene>
    <name evidence="2" type="ORF">HMPREF0663_11583</name>
</gene>
<feature type="compositionally biased region" description="Acidic residues" evidence="1">
    <location>
        <begin position="33"/>
        <end position="42"/>
    </location>
</feature>
<dbReference type="AlphaFoldDB" id="E7RQY2"/>
<name>E7RQY2_9BACT</name>
<protein>
    <submittedName>
        <fullName evidence="2">Uncharacterized protein</fullName>
    </submittedName>
</protein>
<keyword evidence="3" id="KW-1185">Reference proteome</keyword>
<accession>E7RQY2</accession>
<proteinExistence type="predicted"/>
<reference evidence="2" key="1">
    <citation type="submission" date="2011-01" db="EMBL/GenBank/DDBJ databases">
        <authorList>
            <person name="Muzny D."/>
            <person name="Qin X."/>
            <person name="Buhay C."/>
            <person name="Dugan-Rocha S."/>
            <person name="Ding Y."/>
            <person name="Chen G."/>
            <person name="Hawes A."/>
            <person name="Holder M."/>
            <person name="Jhangiani S."/>
            <person name="Johnson A."/>
            <person name="Khan Z."/>
            <person name="Li Z."/>
            <person name="Liu W."/>
            <person name="Liu X."/>
            <person name="Perez L."/>
            <person name="Shen H."/>
            <person name="Wang Q."/>
            <person name="Watt J."/>
            <person name="Xi L."/>
            <person name="Xin Y."/>
            <person name="Zhou J."/>
            <person name="Deng J."/>
            <person name="Jiang H."/>
            <person name="Liu Y."/>
            <person name="Qu J."/>
            <person name="Song X.-Z."/>
            <person name="Zhang L."/>
            <person name="Villasana D."/>
            <person name="Johnson A."/>
            <person name="Liu J."/>
            <person name="Liyanage D."/>
            <person name="Lorensuhewa L."/>
            <person name="Robinson T."/>
            <person name="Song A."/>
            <person name="Song B.-B."/>
            <person name="Dinh H."/>
            <person name="Thornton R."/>
            <person name="Coyle M."/>
            <person name="Francisco L."/>
            <person name="Jackson L."/>
            <person name="Javaid M."/>
            <person name="Korchina V."/>
            <person name="Kovar C."/>
            <person name="Mata R."/>
            <person name="Mathew T."/>
            <person name="Ngo R."/>
            <person name="Nguyen L."/>
            <person name="Nguyen N."/>
            <person name="Okwuonu G."/>
            <person name="Ongeri F."/>
            <person name="Pham C."/>
            <person name="Simmons D."/>
            <person name="Wilczek-Boney K."/>
            <person name="Hale W."/>
            <person name="Jakkamsetti A."/>
            <person name="Pham P."/>
            <person name="Ruth R."/>
            <person name="San Lucas F."/>
            <person name="Warren J."/>
            <person name="Zhang J."/>
            <person name="Zhao Z."/>
            <person name="Zhou C."/>
            <person name="Zhu D."/>
            <person name="Lee S."/>
            <person name="Bess C."/>
            <person name="Blankenburg K."/>
            <person name="Forbes L."/>
            <person name="Fu Q."/>
            <person name="Gubbala S."/>
            <person name="Hirani K."/>
            <person name="Jayaseelan J.C."/>
            <person name="Lara F."/>
            <person name="Munidasa M."/>
            <person name="Palculict T."/>
            <person name="Patil S."/>
            <person name="Pu L.-L."/>
            <person name="Saada N."/>
            <person name="Tang L."/>
            <person name="Weissenberger G."/>
            <person name="Zhu Y."/>
            <person name="Hemphill L."/>
            <person name="Shang Y."/>
            <person name="Youmans B."/>
            <person name="Ayvaz T."/>
            <person name="Ross M."/>
            <person name="Santibanez J."/>
            <person name="Aqrawi P."/>
            <person name="Gross S."/>
            <person name="Joshi V."/>
            <person name="Fowler G."/>
            <person name="Nazareth L."/>
            <person name="Reid J."/>
            <person name="Worley K."/>
            <person name="Petrosino J."/>
            <person name="Highlander S."/>
            <person name="Gibbs R."/>
        </authorList>
    </citation>
    <scope>NUCLEOTIDE SEQUENCE [LARGE SCALE GENOMIC DNA]</scope>
    <source>
        <strain evidence="2">ATCC 33269</strain>
    </source>
</reference>
<dbReference type="HOGENOM" id="CLU_3064821_0_0_10"/>